<dbReference type="InterPro" id="IPR003509">
    <property type="entry name" value="UPF0102_YraN-like"/>
</dbReference>
<keyword evidence="3" id="KW-1185">Reference proteome</keyword>
<proteinExistence type="inferred from homology"/>
<name>A0A2U3QE24_9BACT</name>
<accession>A0A2U3QE24</accession>
<evidence type="ECO:0000256" key="1">
    <source>
        <dbReference type="ARBA" id="ARBA00006738"/>
    </source>
</evidence>
<dbReference type="PANTHER" id="PTHR34039">
    <property type="entry name" value="UPF0102 PROTEIN YRAN"/>
    <property type="match status" value="1"/>
</dbReference>
<dbReference type="AlphaFoldDB" id="A0A2U3QE24"/>
<evidence type="ECO:0000313" key="3">
    <source>
        <dbReference type="Proteomes" id="UP000245125"/>
    </source>
</evidence>
<evidence type="ECO:0008006" key="4">
    <source>
        <dbReference type="Google" id="ProtNLM"/>
    </source>
</evidence>
<dbReference type="Pfam" id="PF02021">
    <property type="entry name" value="UPF0102"/>
    <property type="match status" value="1"/>
</dbReference>
<protein>
    <recommendedName>
        <fullName evidence="4">YraN family protein</fullName>
    </recommendedName>
</protein>
<reference evidence="3" key="1">
    <citation type="submission" date="2018-03" db="EMBL/GenBank/DDBJ databases">
        <authorList>
            <person name="Zecchin S."/>
        </authorList>
    </citation>
    <scope>NUCLEOTIDE SEQUENCE [LARGE SCALE GENOMIC DNA]</scope>
</reference>
<dbReference type="InterPro" id="IPR011335">
    <property type="entry name" value="Restrct_endonuc-II-like"/>
</dbReference>
<evidence type="ECO:0000313" key="2">
    <source>
        <dbReference type="EMBL" id="SPP99672.1"/>
    </source>
</evidence>
<dbReference type="Proteomes" id="UP000245125">
    <property type="component" value="Unassembled WGS sequence"/>
</dbReference>
<dbReference type="EMBL" id="OUUY01000009">
    <property type="protein sequence ID" value="SPP99672.1"/>
    <property type="molecule type" value="Genomic_DNA"/>
</dbReference>
<organism evidence="2 3">
    <name type="scientific">Candidatus Sulfobium mesophilum</name>
    <dbReference type="NCBI Taxonomy" id="2016548"/>
    <lineage>
        <taxon>Bacteria</taxon>
        <taxon>Pseudomonadati</taxon>
        <taxon>Nitrospirota</taxon>
        <taxon>Nitrospiria</taxon>
        <taxon>Nitrospirales</taxon>
        <taxon>Nitrospiraceae</taxon>
        <taxon>Candidatus Sulfobium</taxon>
    </lineage>
</organism>
<dbReference type="CDD" id="cd20736">
    <property type="entry name" value="PoNe_Nuclease"/>
    <property type="match status" value="1"/>
</dbReference>
<dbReference type="InterPro" id="IPR011856">
    <property type="entry name" value="tRNA_endonuc-like_dom_sf"/>
</dbReference>
<dbReference type="PANTHER" id="PTHR34039:SF1">
    <property type="entry name" value="UPF0102 PROTEIN YRAN"/>
    <property type="match status" value="1"/>
</dbReference>
<sequence>MNSLGKAGERLAKEFLKKKGYSILQEYYRTPFGEIDIIAKEKDVLVFVEVKTRTDLTFGSPFEAVNQRKRKR</sequence>
<comment type="similarity">
    <text evidence="1">Belongs to the UPF0102 family.</text>
</comment>
<gene>
    <name evidence="2" type="ORF">NBG4_1060005</name>
</gene>
<dbReference type="SUPFAM" id="SSF52980">
    <property type="entry name" value="Restriction endonuclease-like"/>
    <property type="match status" value="1"/>
</dbReference>
<dbReference type="Gene3D" id="3.40.1350.10">
    <property type="match status" value="1"/>
</dbReference>
<dbReference type="GO" id="GO:0003676">
    <property type="term" value="F:nucleic acid binding"/>
    <property type="evidence" value="ECO:0007669"/>
    <property type="project" value="InterPro"/>
</dbReference>